<dbReference type="Proteomes" id="UP000434101">
    <property type="component" value="Unassembled WGS sequence"/>
</dbReference>
<feature type="region of interest" description="Disordered" evidence="1">
    <location>
        <begin position="47"/>
        <end position="72"/>
    </location>
</feature>
<comment type="caution">
    <text evidence="2">The sequence shown here is derived from an EMBL/GenBank/DDBJ whole genome shotgun (WGS) entry which is preliminary data.</text>
</comment>
<dbReference type="OrthoDB" id="170571at2157"/>
<proteinExistence type="predicted"/>
<evidence type="ECO:0000313" key="3">
    <source>
        <dbReference type="Proteomes" id="UP000434101"/>
    </source>
</evidence>
<dbReference type="EMBL" id="WUYX01000071">
    <property type="protein sequence ID" value="MXV64563.1"/>
    <property type="molecule type" value="Genomic_DNA"/>
</dbReference>
<reference evidence="2 3" key="1">
    <citation type="submission" date="2020-01" db="EMBL/GenBank/DDBJ databases">
        <title>Natronorubrum sp. JWXQ-INN 674 isolated from Inner Mongolia Autonomous Region of China.</title>
        <authorList>
            <person name="Xue Q."/>
        </authorList>
    </citation>
    <scope>NUCLEOTIDE SEQUENCE [LARGE SCALE GENOMIC DNA]</scope>
    <source>
        <strain evidence="2 3">JWXQ-INN-674</strain>
    </source>
</reference>
<dbReference type="AlphaFoldDB" id="A0A6B0VTR6"/>
<organism evidence="2 3">
    <name type="scientific">Natronorubrum halalkaliphilum</name>
    <dbReference type="NCBI Taxonomy" id="2691917"/>
    <lineage>
        <taxon>Archaea</taxon>
        <taxon>Methanobacteriati</taxon>
        <taxon>Methanobacteriota</taxon>
        <taxon>Stenosarchaea group</taxon>
        <taxon>Halobacteria</taxon>
        <taxon>Halobacteriales</taxon>
        <taxon>Natrialbaceae</taxon>
        <taxon>Natronorubrum</taxon>
    </lineage>
</organism>
<dbReference type="RefSeq" id="WP_160067977.1">
    <property type="nucleotide sequence ID" value="NZ_WUYX01000071.1"/>
</dbReference>
<protein>
    <submittedName>
        <fullName evidence="2">Uncharacterized protein</fullName>
    </submittedName>
</protein>
<keyword evidence="3" id="KW-1185">Reference proteome</keyword>
<gene>
    <name evidence="2" type="ORF">GS429_21300</name>
</gene>
<evidence type="ECO:0000256" key="1">
    <source>
        <dbReference type="SAM" id="MobiDB-lite"/>
    </source>
</evidence>
<accession>A0A6B0VTR6</accession>
<feature type="region of interest" description="Disordered" evidence="1">
    <location>
        <begin position="277"/>
        <end position="310"/>
    </location>
</feature>
<sequence length="310" mass="32392">MNRTRRGTLALIAGSSGVLAADALEFSSAGDGDGADASADASNGATLPLEVTEDGLETAGPPFDGKRRSTPAPATFDIVNQRSVPVSLVLEADAFRFNAADDRAVVDGGRLLVGGDGNEKVGPGERIANVTVEIDPRSEASTASAAVTGAVEITAEGADTRIDAGRKLTLENRGLTVERALVESERTDGAVEHRWLLDTVTVPNPGLEALRFDYRDAEPAAALDFTDAEALSVTAVIDGTEHAGTIEHRRPNRLTVSFDDPPSVDRTDVELLLYETESPASLEGERGQPSGATLEVLGGGFSARVEGTRR</sequence>
<name>A0A6B0VTR6_9EURY</name>
<evidence type="ECO:0000313" key="2">
    <source>
        <dbReference type="EMBL" id="MXV64563.1"/>
    </source>
</evidence>